<name>A0A9X7W4G8_9BACL</name>
<dbReference type="SUPFAM" id="SSF53613">
    <property type="entry name" value="Ribokinase-like"/>
    <property type="match status" value="1"/>
</dbReference>
<keyword evidence="9" id="KW-0547">Nucleotide-binding</keyword>
<keyword evidence="8 17" id="KW-0808">Transferase</keyword>
<feature type="domain" description="Pyridoxamine kinase/Phosphomethylpyrimidine kinase" evidence="16">
    <location>
        <begin position="18"/>
        <end position="276"/>
    </location>
</feature>
<gene>
    <name evidence="17" type="primary">thiD</name>
    <name evidence="17" type="ORF">JZ786_01845</name>
</gene>
<dbReference type="InterPro" id="IPR029056">
    <property type="entry name" value="Ribokinase-like"/>
</dbReference>
<evidence type="ECO:0000256" key="2">
    <source>
        <dbReference type="ARBA" id="ARBA00000565"/>
    </source>
</evidence>
<dbReference type="InterPro" id="IPR004399">
    <property type="entry name" value="HMP/HMP-P_kinase_dom"/>
</dbReference>
<evidence type="ECO:0000256" key="7">
    <source>
        <dbReference type="ARBA" id="ARBA00019161"/>
    </source>
</evidence>
<evidence type="ECO:0000313" key="17">
    <source>
        <dbReference type="EMBL" id="QSO49628.1"/>
    </source>
</evidence>
<evidence type="ECO:0000256" key="6">
    <source>
        <dbReference type="ARBA" id="ARBA00012963"/>
    </source>
</evidence>
<dbReference type="GO" id="GO:0008902">
    <property type="term" value="F:hydroxymethylpyrimidine kinase activity"/>
    <property type="evidence" value="ECO:0007669"/>
    <property type="project" value="UniProtKB-EC"/>
</dbReference>
<protein>
    <recommendedName>
        <fullName evidence="7">Hydroxymethylpyrimidine/phosphomethylpyrimidine kinase</fullName>
        <ecNumber evidence="5">2.7.1.49</ecNumber>
        <ecNumber evidence="6">2.7.4.7</ecNumber>
    </recommendedName>
    <alternativeName>
        <fullName evidence="14">Hydroxymethylpyrimidine kinase</fullName>
    </alternativeName>
    <alternativeName>
        <fullName evidence="15">Hydroxymethylpyrimidine phosphate kinase</fullName>
    </alternativeName>
</protein>
<dbReference type="GO" id="GO:0008972">
    <property type="term" value="F:phosphomethylpyrimidine kinase activity"/>
    <property type="evidence" value="ECO:0007669"/>
    <property type="project" value="UniProtKB-EC"/>
</dbReference>
<dbReference type="EC" id="2.7.4.7" evidence="6"/>
<evidence type="ECO:0000256" key="1">
    <source>
        <dbReference type="ARBA" id="ARBA00000151"/>
    </source>
</evidence>
<evidence type="ECO:0000256" key="15">
    <source>
        <dbReference type="ARBA" id="ARBA00043176"/>
    </source>
</evidence>
<dbReference type="Pfam" id="PF08543">
    <property type="entry name" value="Phos_pyr_kin"/>
    <property type="match status" value="1"/>
</dbReference>
<dbReference type="GO" id="GO:0005829">
    <property type="term" value="C:cytosol"/>
    <property type="evidence" value="ECO:0007669"/>
    <property type="project" value="TreeGrafter"/>
</dbReference>
<dbReference type="EMBL" id="CP071182">
    <property type="protein sequence ID" value="QSO49628.1"/>
    <property type="molecule type" value="Genomic_DNA"/>
</dbReference>
<evidence type="ECO:0000256" key="4">
    <source>
        <dbReference type="ARBA" id="ARBA00009879"/>
    </source>
</evidence>
<comment type="catalytic activity">
    <reaction evidence="2">
        <text>4-amino-2-methyl-5-(phosphooxymethyl)pyrimidine + ATP = 4-amino-2-methyl-5-(diphosphooxymethyl)pyrimidine + ADP</text>
        <dbReference type="Rhea" id="RHEA:19893"/>
        <dbReference type="ChEBI" id="CHEBI:30616"/>
        <dbReference type="ChEBI" id="CHEBI:57841"/>
        <dbReference type="ChEBI" id="CHEBI:58354"/>
        <dbReference type="ChEBI" id="CHEBI:456216"/>
        <dbReference type="EC" id="2.7.4.7"/>
    </reaction>
</comment>
<keyword evidence="11" id="KW-0067">ATP-binding</keyword>
<comment type="pathway">
    <text evidence="13">Cofactor biosynthesis; thiamine diphosphate biosynthesis; 4-amino-2-methyl-5-diphosphomethylpyrimidine from 5-amino-1-(5-phospho-D-ribosyl)imidazole: step 2/3.</text>
</comment>
<evidence type="ECO:0000256" key="14">
    <source>
        <dbReference type="ARBA" id="ARBA00042102"/>
    </source>
</evidence>
<dbReference type="AlphaFoldDB" id="A0A9X7W4G8"/>
<comment type="similarity">
    <text evidence="4">Belongs to the ThiD family.</text>
</comment>
<evidence type="ECO:0000256" key="13">
    <source>
        <dbReference type="ARBA" id="ARBA00037917"/>
    </source>
</evidence>
<dbReference type="PANTHER" id="PTHR20858:SF17">
    <property type="entry name" value="HYDROXYMETHYLPYRIMIDINE_PHOSPHOMETHYLPYRIMIDINE KINASE THI20-RELATED"/>
    <property type="match status" value="1"/>
</dbReference>
<evidence type="ECO:0000256" key="9">
    <source>
        <dbReference type="ARBA" id="ARBA00022741"/>
    </source>
</evidence>
<sequence length="318" mass="33375">MRTARGHVVRALTIAGSDSGGGAGIQADLKTMHQFGVYGMSVLTALTAQNTMGVQGIFDVSPEFVRQQLDSVWSDIGVDALKTGMLANSKIIGTVAAFLREVRAANVVVDPVMVAKGGSPLLAEEAVQSMRDELLPLATVVTPNLPEAEVLCGFEIRSSHDLHRACEHIAAMGPQTVVLKGGHTPPRSIDSDLSSPDNGLAVDLVYSGGTFTYFASGRVKSDKTHGTGCTFSSAITSMLAQGQSVLESIASAKAFIFAAVAGAADWDIGEGHGPTDHTAAVPDKFTPEAGRFYLYRAGEWSTRSRPLDGSIGNRPSDK</sequence>
<evidence type="ECO:0000259" key="16">
    <source>
        <dbReference type="Pfam" id="PF08543"/>
    </source>
</evidence>
<keyword evidence="10 17" id="KW-0418">Kinase</keyword>
<dbReference type="KEGG" id="afx:JZ786_01845"/>
<comment type="catalytic activity">
    <reaction evidence="1">
        <text>4-amino-5-hydroxymethyl-2-methylpyrimidine + ATP = 4-amino-2-methyl-5-(phosphooxymethyl)pyrimidine + ADP + H(+)</text>
        <dbReference type="Rhea" id="RHEA:23096"/>
        <dbReference type="ChEBI" id="CHEBI:15378"/>
        <dbReference type="ChEBI" id="CHEBI:16892"/>
        <dbReference type="ChEBI" id="CHEBI:30616"/>
        <dbReference type="ChEBI" id="CHEBI:58354"/>
        <dbReference type="ChEBI" id="CHEBI:456216"/>
        <dbReference type="EC" id="2.7.1.49"/>
    </reaction>
</comment>
<dbReference type="GO" id="GO:0009228">
    <property type="term" value="P:thiamine biosynthetic process"/>
    <property type="evidence" value="ECO:0007669"/>
    <property type="project" value="UniProtKB-KW"/>
</dbReference>
<dbReference type="NCBIfam" id="TIGR00097">
    <property type="entry name" value="HMP-P_kinase"/>
    <property type="match status" value="1"/>
</dbReference>
<keyword evidence="18" id="KW-1185">Reference proteome</keyword>
<evidence type="ECO:0000313" key="18">
    <source>
        <dbReference type="Proteomes" id="UP000663505"/>
    </source>
</evidence>
<dbReference type="Gene3D" id="3.40.1190.20">
    <property type="match status" value="1"/>
</dbReference>
<comment type="pathway">
    <text evidence="3">Cofactor biosynthesis; thiamine diphosphate biosynthesis; 4-amino-2-methyl-5-diphosphomethylpyrimidine from 5-amino-1-(5-phospho-D-ribosyl)imidazole: step 3/3.</text>
</comment>
<evidence type="ECO:0000256" key="3">
    <source>
        <dbReference type="ARBA" id="ARBA00004769"/>
    </source>
</evidence>
<organism evidence="17 18">
    <name type="scientific">Alicyclobacillus mengziensis</name>
    <dbReference type="NCBI Taxonomy" id="2931921"/>
    <lineage>
        <taxon>Bacteria</taxon>
        <taxon>Bacillati</taxon>
        <taxon>Bacillota</taxon>
        <taxon>Bacilli</taxon>
        <taxon>Bacillales</taxon>
        <taxon>Alicyclobacillaceae</taxon>
        <taxon>Alicyclobacillus</taxon>
    </lineage>
</organism>
<dbReference type="PANTHER" id="PTHR20858">
    <property type="entry name" value="PHOSPHOMETHYLPYRIMIDINE KINASE"/>
    <property type="match status" value="1"/>
</dbReference>
<proteinExistence type="inferred from homology"/>
<accession>A0A9X7W4G8</accession>
<reference evidence="17 18" key="1">
    <citation type="submission" date="2021-02" db="EMBL/GenBank/DDBJ databases">
        <title>Alicyclobacillus curvatus sp. nov. and Alicyclobacillus mengziensis sp. nov., two acidophilic bacteria isolated from acid mine drainage.</title>
        <authorList>
            <person name="Huang Y."/>
        </authorList>
    </citation>
    <scope>NUCLEOTIDE SEQUENCE [LARGE SCALE GENOMIC DNA]</scope>
    <source>
        <strain evidence="17 18">S30H14</strain>
    </source>
</reference>
<dbReference type="InterPro" id="IPR013749">
    <property type="entry name" value="PM/HMP-P_kinase-1"/>
</dbReference>
<dbReference type="FunFam" id="3.40.1190.20:FF:000003">
    <property type="entry name" value="Phosphomethylpyrimidine kinase ThiD"/>
    <property type="match status" value="1"/>
</dbReference>
<evidence type="ECO:0000256" key="8">
    <source>
        <dbReference type="ARBA" id="ARBA00022679"/>
    </source>
</evidence>
<evidence type="ECO:0000256" key="12">
    <source>
        <dbReference type="ARBA" id="ARBA00022977"/>
    </source>
</evidence>
<evidence type="ECO:0000256" key="11">
    <source>
        <dbReference type="ARBA" id="ARBA00022840"/>
    </source>
</evidence>
<dbReference type="CDD" id="cd01169">
    <property type="entry name" value="HMPP_kinase"/>
    <property type="match status" value="1"/>
</dbReference>
<keyword evidence="12" id="KW-0784">Thiamine biosynthesis</keyword>
<evidence type="ECO:0000256" key="5">
    <source>
        <dbReference type="ARBA" id="ARBA00012135"/>
    </source>
</evidence>
<evidence type="ECO:0000256" key="10">
    <source>
        <dbReference type="ARBA" id="ARBA00022777"/>
    </source>
</evidence>
<dbReference type="EC" id="2.7.1.49" evidence="5"/>
<dbReference type="Proteomes" id="UP000663505">
    <property type="component" value="Chromosome"/>
</dbReference>
<dbReference type="GO" id="GO:0005524">
    <property type="term" value="F:ATP binding"/>
    <property type="evidence" value="ECO:0007669"/>
    <property type="project" value="UniProtKB-KW"/>
</dbReference>